<evidence type="ECO:0000313" key="1">
    <source>
        <dbReference type="EMBL" id="MBC8336782.1"/>
    </source>
</evidence>
<dbReference type="GO" id="GO:0008168">
    <property type="term" value="F:methyltransferase activity"/>
    <property type="evidence" value="ECO:0007669"/>
    <property type="project" value="UniProtKB-KW"/>
</dbReference>
<dbReference type="InterPro" id="IPR029063">
    <property type="entry name" value="SAM-dependent_MTases_sf"/>
</dbReference>
<dbReference type="AlphaFoldDB" id="A0A8J6NMT6"/>
<dbReference type="EMBL" id="JACNJN010000192">
    <property type="protein sequence ID" value="MBC8336782.1"/>
    <property type="molecule type" value="Genomic_DNA"/>
</dbReference>
<proteinExistence type="predicted"/>
<reference evidence="1 2" key="1">
    <citation type="submission" date="2020-08" db="EMBL/GenBank/DDBJ databases">
        <title>Bridging the membrane lipid divide: bacteria of the FCB group superphylum have the potential to synthesize archaeal ether lipids.</title>
        <authorList>
            <person name="Villanueva L."/>
            <person name="Von Meijenfeldt F.A.B."/>
            <person name="Westbye A.B."/>
            <person name="Yadav S."/>
            <person name="Hopmans E.C."/>
            <person name="Dutilh B.E."/>
            <person name="Sinninghe Damste J.S."/>
        </authorList>
    </citation>
    <scope>NUCLEOTIDE SEQUENCE [LARGE SCALE GENOMIC DNA]</scope>
    <source>
        <strain evidence="1">NIOZ-UU36</strain>
    </source>
</reference>
<dbReference type="Gene3D" id="3.40.50.150">
    <property type="entry name" value="Vaccinia Virus protein VP39"/>
    <property type="match status" value="1"/>
</dbReference>
<evidence type="ECO:0000313" key="2">
    <source>
        <dbReference type="Proteomes" id="UP000614469"/>
    </source>
</evidence>
<accession>A0A8J6NMT6</accession>
<keyword evidence="1" id="KW-0808">Transferase</keyword>
<sequence length="463" mass="53467">MTISKNKEQHPASFRDPNGFLFTQDSVLYRQINQKYTDEYKNLIESGLYDSLRKSGRLVTHQEVDIAPIQPEKAFQVLQPERLPFISYPYEWSFSQLKSAALTTLAIQKRALNVGMSLKDASAYNIQFYLGKAMLIDTLSFEFYQDGQPWVAYRQYCQHFLAPLALMAKRDIRLSQLLRVYIDGIPLDLASELLPSSAKLNAGLMMHIHLHAKAQVKYADENVEEQKKEKKISKQALLSLIDSLRNTIKKLEWNPAGTEWGNYYEITNYTDAAFLHKKELISEWIKARKPSQVWDLGANNGVFSRLASDQGIFTVSFDIDPAAVEQNYHQVKEAKEKYLLPLIVDLTNPSPALGWHNRERESFTARAPADMVFALALIHHLAISNNVPLTQLADFFHAMGKWLIIEFVPKSDSQVKILLQSREDVFDEYTVDDFERVFKSRFTIHKKVKINEAERHLYLMERR</sequence>
<organism evidence="1 2">
    <name type="scientific">Candidatus Desulfolinea nitratireducens</name>
    <dbReference type="NCBI Taxonomy" id="2841698"/>
    <lineage>
        <taxon>Bacteria</taxon>
        <taxon>Bacillati</taxon>
        <taxon>Chloroflexota</taxon>
        <taxon>Anaerolineae</taxon>
        <taxon>Anaerolineales</taxon>
        <taxon>Anaerolineales incertae sedis</taxon>
        <taxon>Candidatus Desulfolinea</taxon>
    </lineage>
</organism>
<protein>
    <submittedName>
        <fullName evidence="1">SAM-dependent methyltransferase</fullName>
    </submittedName>
</protein>
<name>A0A8J6NMT6_9CHLR</name>
<dbReference type="GO" id="GO:0032259">
    <property type="term" value="P:methylation"/>
    <property type="evidence" value="ECO:0007669"/>
    <property type="project" value="UniProtKB-KW"/>
</dbReference>
<keyword evidence="1" id="KW-0489">Methyltransferase</keyword>
<dbReference type="SUPFAM" id="SSF53335">
    <property type="entry name" value="S-adenosyl-L-methionine-dependent methyltransferases"/>
    <property type="match status" value="1"/>
</dbReference>
<gene>
    <name evidence="1" type="ORF">H8E29_16080</name>
</gene>
<comment type="caution">
    <text evidence="1">The sequence shown here is derived from an EMBL/GenBank/DDBJ whole genome shotgun (WGS) entry which is preliminary data.</text>
</comment>
<dbReference type="Proteomes" id="UP000614469">
    <property type="component" value="Unassembled WGS sequence"/>
</dbReference>